<dbReference type="InterPro" id="IPR049390">
    <property type="entry name" value="FBF1_C"/>
</dbReference>
<accession>A0A5J4NC64</accession>
<dbReference type="AlphaFoldDB" id="A0A5J4NC64"/>
<evidence type="ECO:0000256" key="1">
    <source>
        <dbReference type="SAM" id="Coils"/>
    </source>
</evidence>
<dbReference type="Pfam" id="PF21007">
    <property type="entry name" value="FBF1"/>
    <property type="match status" value="1"/>
</dbReference>
<proteinExistence type="predicted"/>
<protein>
    <submittedName>
        <fullName evidence="3">Fas-binding factor 1</fullName>
    </submittedName>
</protein>
<dbReference type="GO" id="GO:0036064">
    <property type="term" value="C:ciliary basal body"/>
    <property type="evidence" value="ECO:0007669"/>
    <property type="project" value="TreeGrafter"/>
</dbReference>
<dbReference type="InterPro" id="IPR033561">
    <property type="entry name" value="FBF1"/>
</dbReference>
<gene>
    <name evidence="3" type="ORF">DEA37_0014770</name>
</gene>
<dbReference type="PANTHER" id="PTHR33689:SF1">
    <property type="entry name" value="FAS-BINDING FACTOR 1"/>
    <property type="match status" value="1"/>
</dbReference>
<sequence>ELQFPIQKAHKKYLSTAAPGEGYTDDITALKISEMEAKIKRLEMERTNANTMLDLLRKQHQEEIVVIELTSRSKLDLLEEGARSRETRLREELKFLEEQSRERLVLLEQQRDQMISELSTKLNETRSQTAQEVARLKMFHDQELAALKSTHEETIAQIKMACQKETQVLGDLQPNAEALKRLLEQLTNTTTEINRTEQERLREITIRQEQIVRREEAVRAVEERIVQREEDLERERKQIVDTIAKLEFQTKENSKLIAEDRWTLKQEHNRLAKLQVGLEEERRGLVEQAGRERAEIQQLVVNFLAEHRKTQQKISEERARIADEHQRLRVDQLAWEEKRCAEESLLRQAKEDVDAMKETLAAEHRRLNERTSKLRIDEVKLDETRRQLEIVRFELSREQETLTERNKYLTDQTAELARRSEAISQAEKALVETETRQRNLKQEQQRELTELQARADRVHEAEQKLTAVRCVSIIELFWNELPVLD</sequence>
<dbReference type="GO" id="GO:0005814">
    <property type="term" value="C:centriole"/>
    <property type="evidence" value="ECO:0007669"/>
    <property type="project" value="TreeGrafter"/>
</dbReference>
<dbReference type="EMBL" id="QNGE01004091">
    <property type="protein sequence ID" value="KAA3673231.1"/>
    <property type="molecule type" value="Genomic_DNA"/>
</dbReference>
<dbReference type="PANTHER" id="PTHR33689">
    <property type="entry name" value="FAS-BINDING FACTOR 1"/>
    <property type="match status" value="1"/>
</dbReference>
<feature type="coiled-coil region" evidence="1">
    <location>
        <begin position="176"/>
        <end position="249"/>
    </location>
</feature>
<feature type="domain" description="Fas-binding factor 1 C-terminal" evidence="2">
    <location>
        <begin position="42"/>
        <end position="467"/>
    </location>
</feature>
<dbReference type="GO" id="GO:0060271">
    <property type="term" value="P:cilium assembly"/>
    <property type="evidence" value="ECO:0007669"/>
    <property type="project" value="InterPro"/>
</dbReference>
<reference evidence="3 4" key="1">
    <citation type="journal article" date="2019" name="Gigascience">
        <title>Whole-genome sequence of the oriental lung fluke Paragonimus westermani.</title>
        <authorList>
            <person name="Oey H."/>
            <person name="Zakrzewski M."/>
            <person name="Narain K."/>
            <person name="Devi K.R."/>
            <person name="Agatsuma T."/>
            <person name="Nawaratna S."/>
            <person name="Gobert G.N."/>
            <person name="Jones M.K."/>
            <person name="Ragan M.A."/>
            <person name="McManus D.P."/>
            <person name="Krause L."/>
        </authorList>
    </citation>
    <scope>NUCLEOTIDE SEQUENCE [LARGE SCALE GENOMIC DNA]</scope>
    <source>
        <strain evidence="3 4">IND2009</strain>
    </source>
</reference>
<dbReference type="Proteomes" id="UP000324629">
    <property type="component" value="Unassembled WGS sequence"/>
</dbReference>
<dbReference type="GO" id="GO:0090162">
    <property type="term" value="P:establishment of epithelial cell polarity"/>
    <property type="evidence" value="ECO:0007669"/>
    <property type="project" value="InterPro"/>
</dbReference>
<name>A0A5J4NC64_9TREM</name>
<comment type="caution">
    <text evidence="3">The sequence shown here is derived from an EMBL/GenBank/DDBJ whole genome shotgun (WGS) entry which is preliminary data.</text>
</comment>
<feature type="non-terminal residue" evidence="3">
    <location>
        <position position="1"/>
    </location>
</feature>
<keyword evidence="4" id="KW-1185">Reference proteome</keyword>
<evidence type="ECO:0000313" key="4">
    <source>
        <dbReference type="Proteomes" id="UP000324629"/>
    </source>
</evidence>
<feature type="coiled-coil region" evidence="1">
    <location>
        <begin position="32"/>
        <end position="117"/>
    </location>
</feature>
<evidence type="ECO:0000259" key="2">
    <source>
        <dbReference type="Pfam" id="PF21007"/>
    </source>
</evidence>
<keyword evidence="1" id="KW-0175">Coiled coil</keyword>
<evidence type="ECO:0000313" key="3">
    <source>
        <dbReference type="EMBL" id="KAA3673231.1"/>
    </source>
</evidence>
<feature type="coiled-coil region" evidence="1">
    <location>
        <begin position="346"/>
        <end position="461"/>
    </location>
</feature>
<dbReference type="GO" id="GO:0097539">
    <property type="term" value="C:ciliary transition fiber"/>
    <property type="evidence" value="ECO:0007669"/>
    <property type="project" value="InterPro"/>
</dbReference>
<organism evidence="3 4">
    <name type="scientific">Paragonimus westermani</name>
    <dbReference type="NCBI Taxonomy" id="34504"/>
    <lineage>
        <taxon>Eukaryota</taxon>
        <taxon>Metazoa</taxon>
        <taxon>Spiralia</taxon>
        <taxon>Lophotrochozoa</taxon>
        <taxon>Platyhelminthes</taxon>
        <taxon>Trematoda</taxon>
        <taxon>Digenea</taxon>
        <taxon>Plagiorchiida</taxon>
        <taxon>Troglotremata</taxon>
        <taxon>Troglotrematidae</taxon>
        <taxon>Paragonimus</taxon>
    </lineage>
</organism>